<dbReference type="EMBL" id="MFDM01000024">
    <property type="protein sequence ID" value="OGE42485.1"/>
    <property type="molecule type" value="Genomic_DNA"/>
</dbReference>
<accession>A0A1F5KNW2</accession>
<dbReference type="Proteomes" id="UP000178565">
    <property type="component" value="Unassembled WGS sequence"/>
</dbReference>
<protein>
    <submittedName>
        <fullName evidence="1">Uncharacterized protein</fullName>
    </submittedName>
</protein>
<sequence>MVIEAIRSSGAIYQEEYEDVVKRLTTGQYHRYQEGPKLKLREVSEEEDLLVLISKIKVKTDQIQTAFTELAAPAESLEDTYRRVAGDLDKKYDHPVLAMYFHAVGSAGADFIDNAVALCKTEEDHSKYLAEAFDKEHNGTYNPYRAVNEMFEEGVWPKGFRSIEGHEVFVADVPLIMRTSSNRALLVMGCLSQGEERIKFVHSLNNDCRYNLDLSFPSGQGQPRKVEPSQITWFMSEPPVLGV</sequence>
<name>A0A1F5KNW2_9BACT</name>
<comment type="caution">
    <text evidence="1">The sequence shown here is derived from an EMBL/GenBank/DDBJ whole genome shotgun (WGS) entry which is preliminary data.</text>
</comment>
<organism evidence="1 2">
    <name type="scientific">Candidatus Daviesbacteria bacterium RIFCSPLOWO2_01_FULL_39_12</name>
    <dbReference type="NCBI Taxonomy" id="1797785"/>
    <lineage>
        <taxon>Bacteria</taxon>
        <taxon>Candidatus Daviesiibacteriota</taxon>
    </lineage>
</organism>
<proteinExistence type="predicted"/>
<dbReference type="AlphaFoldDB" id="A0A1F5KNW2"/>
<reference evidence="1 2" key="1">
    <citation type="journal article" date="2016" name="Nat. Commun.">
        <title>Thousands of microbial genomes shed light on interconnected biogeochemical processes in an aquifer system.</title>
        <authorList>
            <person name="Anantharaman K."/>
            <person name="Brown C.T."/>
            <person name="Hug L.A."/>
            <person name="Sharon I."/>
            <person name="Castelle C.J."/>
            <person name="Probst A.J."/>
            <person name="Thomas B.C."/>
            <person name="Singh A."/>
            <person name="Wilkins M.J."/>
            <person name="Karaoz U."/>
            <person name="Brodie E.L."/>
            <person name="Williams K.H."/>
            <person name="Hubbard S.S."/>
            <person name="Banfield J.F."/>
        </authorList>
    </citation>
    <scope>NUCLEOTIDE SEQUENCE [LARGE SCALE GENOMIC DNA]</scope>
</reference>
<evidence type="ECO:0000313" key="1">
    <source>
        <dbReference type="EMBL" id="OGE42485.1"/>
    </source>
</evidence>
<evidence type="ECO:0000313" key="2">
    <source>
        <dbReference type="Proteomes" id="UP000178565"/>
    </source>
</evidence>
<gene>
    <name evidence="1" type="ORF">A3B45_01655</name>
</gene>